<dbReference type="NCBIfam" id="TIGR00254">
    <property type="entry name" value="GGDEF"/>
    <property type="match status" value="1"/>
</dbReference>
<dbReference type="CDD" id="cd01949">
    <property type="entry name" value="GGDEF"/>
    <property type="match status" value="1"/>
</dbReference>
<dbReference type="AlphaFoldDB" id="A0A7W8D5S7"/>
<organism evidence="9 10">
    <name type="scientific">Chiayiivirga flava</name>
    <dbReference type="NCBI Taxonomy" id="659595"/>
    <lineage>
        <taxon>Bacteria</taxon>
        <taxon>Pseudomonadati</taxon>
        <taxon>Pseudomonadota</taxon>
        <taxon>Gammaproteobacteria</taxon>
        <taxon>Lysobacterales</taxon>
        <taxon>Lysobacteraceae</taxon>
        <taxon>Chiayiivirga</taxon>
    </lineage>
</organism>
<dbReference type="PANTHER" id="PTHR33121:SF23">
    <property type="entry name" value="CYCLIC DI-GMP PHOSPHODIESTERASE PDEB"/>
    <property type="match status" value="1"/>
</dbReference>
<keyword evidence="3 6" id="KW-0812">Transmembrane</keyword>
<dbReference type="Pfam" id="PF00563">
    <property type="entry name" value="EAL"/>
    <property type="match status" value="1"/>
</dbReference>
<evidence type="ECO:0000259" key="8">
    <source>
        <dbReference type="PROSITE" id="PS50887"/>
    </source>
</evidence>
<gene>
    <name evidence="9" type="ORF">HNQ52_000831</name>
</gene>
<keyword evidence="10" id="KW-1185">Reference proteome</keyword>
<reference evidence="9 10" key="1">
    <citation type="submission" date="2020-08" db="EMBL/GenBank/DDBJ databases">
        <title>Genomic Encyclopedia of Type Strains, Phase IV (KMG-IV): sequencing the most valuable type-strain genomes for metagenomic binning, comparative biology and taxonomic classification.</title>
        <authorList>
            <person name="Goeker M."/>
        </authorList>
    </citation>
    <scope>NUCLEOTIDE SEQUENCE [LARGE SCALE GENOMIC DNA]</scope>
    <source>
        <strain evidence="9 10">DSM 24163</strain>
    </source>
</reference>
<dbReference type="SMART" id="SM00052">
    <property type="entry name" value="EAL"/>
    <property type="match status" value="1"/>
</dbReference>
<feature type="transmembrane region" description="Helical" evidence="6">
    <location>
        <begin position="194"/>
        <end position="211"/>
    </location>
</feature>
<dbReference type="Gene3D" id="3.30.70.270">
    <property type="match status" value="1"/>
</dbReference>
<dbReference type="InterPro" id="IPR007895">
    <property type="entry name" value="MASE1"/>
</dbReference>
<keyword evidence="2" id="KW-1003">Cell membrane</keyword>
<dbReference type="PANTHER" id="PTHR33121">
    <property type="entry name" value="CYCLIC DI-GMP PHOSPHODIESTERASE PDEF"/>
    <property type="match status" value="1"/>
</dbReference>
<dbReference type="Pfam" id="PF00990">
    <property type="entry name" value="GGDEF"/>
    <property type="match status" value="1"/>
</dbReference>
<dbReference type="InterPro" id="IPR001633">
    <property type="entry name" value="EAL_dom"/>
</dbReference>
<dbReference type="CDD" id="cd01948">
    <property type="entry name" value="EAL"/>
    <property type="match status" value="1"/>
</dbReference>
<keyword evidence="5 6" id="KW-0472">Membrane</keyword>
<accession>A0A7W8D5S7</accession>
<evidence type="ECO:0000256" key="6">
    <source>
        <dbReference type="SAM" id="Phobius"/>
    </source>
</evidence>
<dbReference type="InterPro" id="IPR029787">
    <property type="entry name" value="Nucleotide_cyclase"/>
</dbReference>
<keyword evidence="4 6" id="KW-1133">Transmembrane helix</keyword>
<evidence type="ECO:0000256" key="5">
    <source>
        <dbReference type="ARBA" id="ARBA00023136"/>
    </source>
</evidence>
<proteinExistence type="predicted"/>
<evidence type="ECO:0000313" key="10">
    <source>
        <dbReference type="Proteomes" id="UP000521199"/>
    </source>
</evidence>
<dbReference type="GO" id="GO:0005886">
    <property type="term" value="C:plasma membrane"/>
    <property type="evidence" value="ECO:0007669"/>
    <property type="project" value="UniProtKB-SubCell"/>
</dbReference>
<dbReference type="Pfam" id="PF05231">
    <property type="entry name" value="MASE1"/>
    <property type="match status" value="1"/>
</dbReference>
<name>A0A7W8D5S7_9GAMM</name>
<dbReference type="PROSITE" id="PS50883">
    <property type="entry name" value="EAL"/>
    <property type="match status" value="1"/>
</dbReference>
<comment type="caution">
    <text evidence="9">The sequence shown here is derived from an EMBL/GenBank/DDBJ whole genome shotgun (WGS) entry which is preliminary data.</text>
</comment>
<dbReference type="PROSITE" id="PS50887">
    <property type="entry name" value="GGDEF"/>
    <property type="match status" value="1"/>
</dbReference>
<dbReference type="SMART" id="SM00267">
    <property type="entry name" value="GGDEF"/>
    <property type="match status" value="1"/>
</dbReference>
<dbReference type="EMBL" id="JACHHP010000001">
    <property type="protein sequence ID" value="MBB5207315.1"/>
    <property type="molecule type" value="Genomic_DNA"/>
</dbReference>
<evidence type="ECO:0000256" key="1">
    <source>
        <dbReference type="ARBA" id="ARBA00004651"/>
    </source>
</evidence>
<dbReference type="Gene3D" id="3.20.20.450">
    <property type="entry name" value="EAL domain"/>
    <property type="match status" value="1"/>
</dbReference>
<dbReference type="RefSeq" id="WP_183959828.1">
    <property type="nucleotide sequence ID" value="NZ_JACHHP010000001.1"/>
</dbReference>
<evidence type="ECO:0000256" key="3">
    <source>
        <dbReference type="ARBA" id="ARBA00022692"/>
    </source>
</evidence>
<dbReference type="Proteomes" id="UP000521199">
    <property type="component" value="Unassembled WGS sequence"/>
</dbReference>
<feature type="transmembrane region" description="Helical" evidence="6">
    <location>
        <begin position="7"/>
        <end position="29"/>
    </location>
</feature>
<evidence type="ECO:0000313" key="9">
    <source>
        <dbReference type="EMBL" id="MBB5207315.1"/>
    </source>
</evidence>
<comment type="subcellular location">
    <subcellularLocation>
        <location evidence="1">Cell membrane</location>
        <topology evidence="1">Multi-pass membrane protein</topology>
    </subcellularLocation>
</comment>
<dbReference type="SUPFAM" id="SSF55073">
    <property type="entry name" value="Nucleotide cyclase"/>
    <property type="match status" value="1"/>
</dbReference>
<feature type="domain" description="EAL" evidence="7">
    <location>
        <begin position="480"/>
        <end position="737"/>
    </location>
</feature>
<dbReference type="InterPro" id="IPR035919">
    <property type="entry name" value="EAL_sf"/>
</dbReference>
<dbReference type="GO" id="GO:0071111">
    <property type="term" value="F:cyclic-guanylate-specific phosphodiesterase activity"/>
    <property type="evidence" value="ECO:0007669"/>
    <property type="project" value="InterPro"/>
</dbReference>
<sequence length="739" mass="78957">MTPPIRAAARFLLLVAAYVAAAGVALFYVDSPNDITLIWPSTGIAYGALLVFGLRWWPFAAVAVLLTHLLLAPAPWLFVPYSIASNVLGGLLGAGYVRRFHPHALGRLSLGTGWVLMAGGAIMAVTSAVIGSAGMVHAGMVAPDLAVQAALRWLMGDLFGIIAVTPAMLLLALPAPRILHGESSFRYGGVGEKTLLAASLGGGLAVVLWAGDSGNGYALALTSLPLAALILSAVRFEPVFTAVANAAMSMLLATVAGLGLAGFTPPATLGDSALLTLFMCVIALIPQLLSVTIFENRLASSRLIRRATTDPLTGVANRTAFEAHVRGLVQAGPGEPMALAYIDMDRFRIVNDTLGHAVGDSLIAAVSGVLESRLAPGDVLARVGGDAFAVLLRHCDVASALQRTHDLRDAVAAYRFVSDAHVSTSTVSIGVVPFRADDVEFSTLLAQADTACFAAKERGGNRVVALEPGRQGEVHERSEAMRWALRIDNALEHDHFRLFCQTIAPLRAVPGEQRHFEILLRMRDPDSGDLLLPGQFVPAAERFGLGVRLDRHVIDRTLRWFERHPDSAANVSLCAINLTAASIEDEAFLPFLQARLQRSVLPAHRLCFELTETSALRDLARAQALIQSVRALGCRFALDDFGTGFCSFGYLRSLDVDFFKIDGSFVKDVATSTLSYAIVRSIADIGRVMRKQTIAECAESESVRQRLGDLGVDYAQGYAISAPEPIERYFGTSRRAAVG</sequence>
<protein>
    <submittedName>
        <fullName evidence="9">Diguanylate cyclase (GGDEF)-like protein</fullName>
    </submittedName>
</protein>
<dbReference type="InterPro" id="IPR043128">
    <property type="entry name" value="Rev_trsase/Diguanyl_cyclase"/>
</dbReference>
<evidence type="ECO:0000259" key="7">
    <source>
        <dbReference type="PROSITE" id="PS50883"/>
    </source>
</evidence>
<feature type="transmembrane region" description="Helical" evidence="6">
    <location>
        <begin position="113"/>
        <end position="133"/>
    </location>
</feature>
<dbReference type="SUPFAM" id="SSF141868">
    <property type="entry name" value="EAL domain-like"/>
    <property type="match status" value="1"/>
</dbReference>
<feature type="transmembrane region" description="Helical" evidence="6">
    <location>
        <begin position="273"/>
        <end position="294"/>
    </location>
</feature>
<evidence type="ECO:0000256" key="2">
    <source>
        <dbReference type="ARBA" id="ARBA00022475"/>
    </source>
</evidence>
<dbReference type="InterPro" id="IPR050706">
    <property type="entry name" value="Cyclic-di-GMP_PDE-like"/>
</dbReference>
<feature type="domain" description="GGDEF" evidence="8">
    <location>
        <begin position="335"/>
        <end position="468"/>
    </location>
</feature>
<dbReference type="InterPro" id="IPR000160">
    <property type="entry name" value="GGDEF_dom"/>
</dbReference>
<feature type="transmembrane region" description="Helical" evidence="6">
    <location>
        <begin position="217"/>
        <end position="236"/>
    </location>
</feature>
<feature type="transmembrane region" description="Helical" evidence="6">
    <location>
        <begin position="153"/>
        <end position="173"/>
    </location>
</feature>
<evidence type="ECO:0000256" key="4">
    <source>
        <dbReference type="ARBA" id="ARBA00022989"/>
    </source>
</evidence>
<feature type="transmembrane region" description="Helical" evidence="6">
    <location>
        <begin position="243"/>
        <end position="261"/>
    </location>
</feature>
<feature type="transmembrane region" description="Helical" evidence="6">
    <location>
        <begin position="83"/>
        <end position="101"/>
    </location>
</feature>